<organism evidence="2 3">
    <name type="scientific">Tumidithrix elongata BACA0141</name>
    <dbReference type="NCBI Taxonomy" id="2716417"/>
    <lineage>
        <taxon>Bacteria</taxon>
        <taxon>Bacillati</taxon>
        <taxon>Cyanobacteriota</taxon>
        <taxon>Cyanophyceae</taxon>
        <taxon>Pseudanabaenales</taxon>
        <taxon>Pseudanabaenaceae</taxon>
        <taxon>Tumidithrix</taxon>
        <taxon>Tumidithrix elongata</taxon>
    </lineage>
</organism>
<dbReference type="GO" id="GO:0016746">
    <property type="term" value="F:acyltransferase activity"/>
    <property type="evidence" value="ECO:0007669"/>
    <property type="project" value="UniProtKB-KW"/>
</dbReference>
<protein>
    <submittedName>
        <fullName evidence="2">1-acyl-sn-glycerol-3-phosphate acyltransferase</fullName>
    </submittedName>
</protein>
<feature type="domain" description="Phospholipid/glycerol acyltransferase" evidence="1">
    <location>
        <begin position="66"/>
        <end position="210"/>
    </location>
</feature>
<dbReference type="InterPro" id="IPR002123">
    <property type="entry name" value="Plipid/glycerol_acylTrfase"/>
</dbReference>
<proteinExistence type="predicted"/>
<keyword evidence="2" id="KW-0808">Transferase</keyword>
<dbReference type="Proteomes" id="UP001333818">
    <property type="component" value="Unassembled WGS sequence"/>
</dbReference>
<keyword evidence="3" id="KW-1185">Reference proteome</keyword>
<gene>
    <name evidence="2" type="ORF">V2H45_00530</name>
</gene>
<accession>A0AAW9PWE0</accession>
<dbReference type="SMART" id="SM00563">
    <property type="entry name" value="PlsC"/>
    <property type="match status" value="1"/>
</dbReference>
<comment type="caution">
    <text evidence="2">The sequence shown here is derived from an EMBL/GenBank/DDBJ whole genome shotgun (WGS) entry which is preliminary data.</text>
</comment>
<sequence>MAVDLNRVQPPLIYYPPSFDLNLLRGLRFLLPMWIRWKCGISKIESRNMERLVEAMQTFQAGKTRYLFAFRHPTTDDHFSMLYLLSHGIQAKARGMGVKFAQPVHSNFVYDRGIPLWAGEIVNWLFPRLGGIPIFRGKLDRQGLQAIRKQMIDGKFPISMAPEGGTNGQSELVGQLEPGIAQIGFWAAEDLAKAGRSETVVILPIGLQYEYAVASWENIDRMLMRIEQDCGMVKPPIEHKERYERLYAVGHYLVKYVSDHYQKFYPSHAPETSISEAQDLGERIQIVLDHILRVSESHFAMPSKGTITDRCRRLEQAGWDRIFRADFKDLSTISTLERGFADQLAKEANSSQWHMRIAESIVSVTGNYVSELPSASRYAETLLLIWRALSRVKTETFGKTPYLGDRKLILSIGEPISISDRFATYQSSRVAAKACVNQTTEDLQAALQGLVERSVVA</sequence>
<dbReference type="SUPFAM" id="SSF69593">
    <property type="entry name" value="Glycerol-3-phosphate (1)-acyltransferase"/>
    <property type="match status" value="1"/>
</dbReference>
<dbReference type="EMBL" id="JAZBJZ010000001">
    <property type="protein sequence ID" value="MEE3715223.1"/>
    <property type="molecule type" value="Genomic_DNA"/>
</dbReference>
<name>A0AAW9PWE0_9CYAN</name>
<evidence type="ECO:0000259" key="1">
    <source>
        <dbReference type="SMART" id="SM00563"/>
    </source>
</evidence>
<keyword evidence="2" id="KW-0012">Acyltransferase</keyword>
<evidence type="ECO:0000313" key="3">
    <source>
        <dbReference type="Proteomes" id="UP001333818"/>
    </source>
</evidence>
<evidence type="ECO:0000313" key="2">
    <source>
        <dbReference type="EMBL" id="MEE3715223.1"/>
    </source>
</evidence>
<dbReference type="AlphaFoldDB" id="A0AAW9PWE0"/>
<reference evidence="2" key="1">
    <citation type="submission" date="2024-01" db="EMBL/GenBank/DDBJ databases">
        <title>Bank of Algae and Cyanobacteria of the Azores (BACA) strain genomes.</title>
        <authorList>
            <person name="Luz R."/>
            <person name="Cordeiro R."/>
            <person name="Fonseca A."/>
            <person name="Goncalves V."/>
        </authorList>
    </citation>
    <scope>NUCLEOTIDE SEQUENCE</scope>
    <source>
        <strain evidence="2">BACA0141</strain>
    </source>
</reference>
<dbReference type="RefSeq" id="WP_330481646.1">
    <property type="nucleotide sequence ID" value="NZ_JAZBJZ010000001.1"/>
</dbReference>